<feature type="region of interest" description="Disordered" evidence="1">
    <location>
        <begin position="103"/>
        <end position="122"/>
    </location>
</feature>
<evidence type="ECO:0000256" key="1">
    <source>
        <dbReference type="SAM" id="MobiDB-lite"/>
    </source>
</evidence>
<evidence type="ECO:0000313" key="3">
    <source>
        <dbReference type="Proteomes" id="UP000533598"/>
    </source>
</evidence>
<name>A0A7W7FRP7_9PSEU</name>
<protein>
    <recommendedName>
        <fullName evidence="4">Type II toxin-antitoxin system RelE/ParE family toxin</fullName>
    </recommendedName>
</protein>
<keyword evidence="3" id="KW-1185">Reference proteome</keyword>
<sequence>MPITVIETPVAVAQVAALRGPSKRAYEHFLDELSHRACAALSYRVTGPEPLPRLCVRHLWGADRVVVAFNDADSAYVLLVGPHDTDPDQDVYELLYRLAGVRPSDSTKRTKPSCCDPSTGTTPTAETQIVDDLCRRARVISRSRRRF</sequence>
<proteinExistence type="predicted"/>
<accession>A0A7W7FRP7</accession>
<evidence type="ECO:0008006" key="4">
    <source>
        <dbReference type="Google" id="ProtNLM"/>
    </source>
</evidence>
<evidence type="ECO:0000313" key="2">
    <source>
        <dbReference type="EMBL" id="MBB4675155.1"/>
    </source>
</evidence>
<dbReference type="Proteomes" id="UP000533598">
    <property type="component" value="Unassembled WGS sequence"/>
</dbReference>
<dbReference type="RefSeq" id="WP_185001172.1">
    <property type="nucleotide sequence ID" value="NZ_BAAAUI010000026.1"/>
</dbReference>
<comment type="caution">
    <text evidence="2">The sequence shown here is derived from an EMBL/GenBank/DDBJ whole genome shotgun (WGS) entry which is preliminary data.</text>
</comment>
<organism evidence="2 3">
    <name type="scientific">Crossiella cryophila</name>
    <dbReference type="NCBI Taxonomy" id="43355"/>
    <lineage>
        <taxon>Bacteria</taxon>
        <taxon>Bacillati</taxon>
        <taxon>Actinomycetota</taxon>
        <taxon>Actinomycetes</taxon>
        <taxon>Pseudonocardiales</taxon>
        <taxon>Pseudonocardiaceae</taxon>
        <taxon>Crossiella</taxon>
    </lineage>
</organism>
<dbReference type="EMBL" id="JACHMH010000001">
    <property type="protein sequence ID" value="MBB4675155.1"/>
    <property type="molecule type" value="Genomic_DNA"/>
</dbReference>
<dbReference type="AlphaFoldDB" id="A0A7W7FRP7"/>
<reference evidence="2 3" key="1">
    <citation type="submission" date="2020-08" db="EMBL/GenBank/DDBJ databases">
        <title>Sequencing the genomes of 1000 actinobacteria strains.</title>
        <authorList>
            <person name="Klenk H.-P."/>
        </authorList>
    </citation>
    <scope>NUCLEOTIDE SEQUENCE [LARGE SCALE GENOMIC DNA]</scope>
    <source>
        <strain evidence="2 3">DSM 44230</strain>
    </source>
</reference>
<gene>
    <name evidence="2" type="ORF">HNR67_001273</name>
</gene>